<sequence>MTTSARLPLTGIKVVEFTHMVMGPTAGVILADLGAEVIKIEPIGGDNTRRLKGSGAGYFSMYNRNKQSICIDIKSPEGKAVALSLLKDADILLENFRPGAMDKLGLGYEQLKSLNSRLIYCSLKGFLSGPYVHRTALDEVTQMMGGLAYMTGLPDKPMRAGSSVIDITGGMFGVIGILAALEERHHSNEGKSVTCSLYETTAFMVGQHMAQQAVTGEAPPPMSVRRSAWAIYDIFNCANNEQVFIGVVSDSQWRTFCEAFGLKEFLLDQTLALNNGRVAQRLRILPLINALFAKLGKEELMAKLEKSGLPFAPINKPSDLFDDPHLNAGGLLDVTLPDGTKTKLPGLPLEMNNERMPLRYDIPKDKGNSIATLQTAGFSDDDIQKLLTLGVIEA</sequence>
<dbReference type="AlphaFoldDB" id="A0A136A581"/>
<proteinExistence type="predicted"/>
<evidence type="ECO:0000256" key="1">
    <source>
        <dbReference type="ARBA" id="ARBA00022679"/>
    </source>
</evidence>
<dbReference type="PANTHER" id="PTHR48207:SF3">
    <property type="entry name" value="SUCCINATE--HYDROXYMETHYLGLUTARATE COA-TRANSFERASE"/>
    <property type="match status" value="1"/>
</dbReference>
<dbReference type="InterPro" id="IPR023606">
    <property type="entry name" value="CoA-Trfase_III_dom_1_sf"/>
</dbReference>
<dbReference type="EMBL" id="LSNE01000003">
    <property type="protein sequence ID" value="KXI30366.1"/>
    <property type="molecule type" value="Genomic_DNA"/>
</dbReference>
<name>A0A136A581_9ALTE</name>
<dbReference type="Gene3D" id="3.40.50.10540">
    <property type="entry name" value="Crotonobetainyl-coa:carnitine coa-transferase, domain 1"/>
    <property type="match status" value="1"/>
</dbReference>
<dbReference type="InterPro" id="IPR050483">
    <property type="entry name" value="CoA-transferase_III_domain"/>
</dbReference>
<dbReference type="InterPro" id="IPR044855">
    <property type="entry name" value="CoA-Trfase_III_dom3_sf"/>
</dbReference>
<dbReference type="Pfam" id="PF02515">
    <property type="entry name" value="CoA_transf_3"/>
    <property type="match status" value="1"/>
</dbReference>
<dbReference type="Proteomes" id="UP000070299">
    <property type="component" value="Unassembled WGS sequence"/>
</dbReference>
<dbReference type="PANTHER" id="PTHR48207">
    <property type="entry name" value="SUCCINATE--HYDROXYMETHYLGLUTARATE COA-TRANSFERASE"/>
    <property type="match status" value="1"/>
</dbReference>
<accession>A0A136A581</accession>
<dbReference type="OrthoDB" id="9058532at2"/>
<dbReference type="STRING" id="1799789.AX660_10355"/>
<dbReference type="RefSeq" id="WP_068374673.1">
    <property type="nucleotide sequence ID" value="NZ_LSNE01000003.1"/>
</dbReference>
<organism evidence="2 3">
    <name type="scientific">Paraglaciecola hydrolytica</name>
    <dbReference type="NCBI Taxonomy" id="1799789"/>
    <lineage>
        <taxon>Bacteria</taxon>
        <taxon>Pseudomonadati</taxon>
        <taxon>Pseudomonadota</taxon>
        <taxon>Gammaproteobacteria</taxon>
        <taxon>Alteromonadales</taxon>
        <taxon>Alteromonadaceae</taxon>
        <taxon>Paraglaciecola</taxon>
    </lineage>
</organism>
<reference evidence="3" key="1">
    <citation type="submission" date="2016-02" db="EMBL/GenBank/DDBJ databases">
        <authorList>
            <person name="Schultz-Johansen M."/>
            <person name="Glaring M.A."/>
            <person name="Bech P.K."/>
            <person name="Stougaard P."/>
        </authorList>
    </citation>
    <scope>NUCLEOTIDE SEQUENCE [LARGE SCALE GENOMIC DNA]</scope>
    <source>
        <strain evidence="3">S66</strain>
    </source>
</reference>
<dbReference type="InterPro" id="IPR003673">
    <property type="entry name" value="CoA-Trfase_fam_III"/>
</dbReference>
<protein>
    <submittedName>
        <fullName evidence="2">CoA-transferase</fullName>
    </submittedName>
</protein>
<dbReference type="SUPFAM" id="SSF89796">
    <property type="entry name" value="CoA-transferase family III (CaiB/BaiF)"/>
    <property type="match status" value="1"/>
</dbReference>
<evidence type="ECO:0000313" key="3">
    <source>
        <dbReference type="Proteomes" id="UP000070299"/>
    </source>
</evidence>
<dbReference type="GO" id="GO:0008410">
    <property type="term" value="F:CoA-transferase activity"/>
    <property type="evidence" value="ECO:0007669"/>
    <property type="project" value="TreeGrafter"/>
</dbReference>
<keyword evidence="1 2" id="KW-0808">Transferase</keyword>
<keyword evidence="3" id="KW-1185">Reference proteome</keyword>
<dbReference type="Gene3D" id="3.30.1540.10">
    <property type="entry name" value="formyl-coa transferase, domain 3"/>
    <property type="match status" value="1"/>
</dbReference>
<evidence type="ECO:0000313" key="2">
    <source>
        <dbReference type="EMBL" id="KXI30366.1"/>
    </source>
</evidence>
<gene>
    <name evidence="2" type="ORF">AX660_10355</name>
</gene>
<comment type="caution">
    <text evidence="2">The sequence shown here is derived from an EMBL/GenBank/DDBJ whole genome shotgun (WGS) entry which is preliminary data.</text>
</comment>